<dbReference type="OrthoDB" id="4349954at2759"/>
<dbReference type="GO" id="GO:0061598">
    <property type="term" value="F:molybdopterin adenylyltransferase activity"/>
    <property type="evidence" value="ECO:0007669"/>
    <property type="project" value="UniProtKB-UniRule"/>
</dbReference>
<dbReference type="InterPro" id="IPR008284">
    <property type="entry name" value="MoCF_biosynth_CS"/>
</dbReference>
<dbReference type="GO" id="GO:0030425">
    <property type="term" value="C:dendrite"/>
    <property type="evidence" value="ECO:0007669"/>
    <property type="project" value="TreeGrafter"/>
</dbReference>
<dbReference type="Proteomes" id="UP001152888">
    <property type="component" value="Unassembled WGS sequence"/>
</dbReference>
<keyword evidence="5" id="KW-0808">Transferase</keyword>
<name>A0A9P0K9N9_ACAOB</name>
<dbReference type="GO" id="GO:0061599">
    <property type="term" value="F:molybdopterin molybdotransferase activity"/>
    <property type="evidence" value="ECO:0007669"/>
    <property type="project" value="UniProtKB-UniRule"/>
</dbReference>
<dbReference type="Gene3D" id="2.170.190.11">
    <property type="entry name" value="Molybdopterin biosynthesis moea protein, domain 3"/>
    <property type="match status" value="1"/>
</dbReference>
<comment type="pathway">
    <text evidence="1 5">Cofactor biosynthesis; molybdopterin biosynthesis.</text>
</comment>
<dbReference type="Pfam" id="PF03453">
    <property type="entry name" value="MoeA_N"/>
    <property type="match status" value="1"/>
</dbReference>
<comment type="similarity">
    <text evidence="5">Belongs to the MoeA family.</text>
</comment>
<comment type="function">
    <text evidence="5">Catalyzes two steps in the biosynthesis of the molybdenum cofactor. In the first step, molybdopterin is adenylated. Subsequently, molybdate is inserted into adenylated molybdopterin and AMP is released.</text>
</comment>
<dbReference type="InterPro" id="IPR036688">
    <property type="entry name" value="MoeA_C_domain_IV_sf"/>
</dbReference>
<dbReference type="Pfam" id="PF00994">
    <property type="entry name" value="MoCF_biosynth"/>
    <property type="match status" value="2"/>
</dbReference>
<dbReference type="GO" id="GO:0098970">
    <property type="term" value="P:postsynaptic neurotransmitter receptor diffusion trapping"/>
    <property type="evidence" value="ECO:0007669"/>
    <property type="project" value="TreeGrafter"/>
</dbReference>
<dbReference type="GO" id="GO:0005829">
    <property type="term" value="C:cytosol"/>
    <property type="evidence" value="ECO:0007669"/>
    <property type="project" value="TreeGrafter"/>
</dbReference>
<dbReference type="InterPro" id="IPR036135">
    <property type="entry name" value="MoeA_linker/N_sf"/>
</dbReference>
<sequence length="682" mass="75191">MISTMHMSIRVLVVSDSRSSGEAQDVAGEKLIEALHKMFPHAVLARSTVPDEKAQIKTYLKKYAEQNMDLVLTTGGTGFTPRDVTPEATREVIDKEAPGLAYTMLTRSLAKTEMAMLSRAVCGIASKTLIVNLPGSPKGAVECLDFIKEAIPHAINCINDRKEDVAREHIAIQQSSSVSQKQDSQSKVKVSKIAARNRMSPYPMVSVKEASQTIFKYCTPVHDTEAVPFEQAINRILAENVVTPEPVPAFRASIKDGYAVKSSDGAGRRKIKQATVAGDKPIVEELQDGEAVRISTGAPVPPGADAVVQVEDTKLLEANEDETEEISIEILKAPVANQDIRDIGSDCEKGYIVLSQFNRMGPAHVGVLAQLAKKEVKVFRKPTIGILSTGNELKEPWEKIEPGQIRDSNRYTLKHLLNRYHYDSTDCGMVKDDPSEIKQALEKALDENEFVITTGGASMGELDVVKRVLQEDFEARIHFGRINIKPGKPTSFATLSYKGKIKKVFCLPGNPASCTVCAIIFIIPVLRYIENEKVFQFPLLRIPLSQRLVNTDSRPDYLRVKVTTGLGCEPKIVLRRNQISSNLTSFCNANGLIIVPPQQHQEEELEGEELDLTRFVVPNPSHTFAPTASHTFAPTPSHAGQQTPPNRPRALLGPTPVIQTIVDDRPKYTVIMFEQIVRPPPQ</sequence>
<evidence type="ECO:0000313" key="9">
    <source>
        <dbReference type="Proteomes" id="UP001152888"/>
    </source>
</evidence>
<dbReference type="SMART" id="SM00852">
    <property type="entry name" value="MoCF_biosynth"/>
    <property type="match status" value="2"/>
</dbReference>
<feature type="region of interest" description="Disordered" evidence="6">
    <location>
        <begin position="628"/>
        <end position="653"/>
    </location>
</feature>
<keyword evidence="4 5" id="KW-0501">Molybdenum cofactor biosynthesis</keyword>
<dbReference type="NCBIfam" id="TIGR00177">
    <property type="entry name" value="molyb_syn"/>
    <property type="match status" value="2"/>
</dbReference>
<comment type="catalytic activity">
    <reaction evidence="5">
        <text>molybdopterin + ATP + H(+) = adenylyl-molybdopterin + diphosphate</text>
        <dbReference type="Rhea" id="RHEA:31331"/>
        <dbReference type="ChEBI" id="CHEBI:15378"/>
        <dbReference type="ChEBI" id="CHEBI:30616"/>
        <dbReference type="ChEBI" id="CHEBI:33019"/>
        <dbReference type="ChEBI" id="CHEBI:58698"/>
        <dbReference type="ChEBI" id="CHEBI:62727"/>
    </reaction>
</comment>
<dbReference type="InterPro" id="IPR005111">
    <property type="entry name" value="MoeA_C_domain_IV"/>
</dbReference>
<evidence type="ECO:0000259" key="7">
    <source>
        <dbReference type="SMART" id="SM00852"/>
    </source>
</evidence>
<dbReference type="InterPro" id="IPR001453">
    <property type="entry name" value="MoaB/Mog_dom"/>
</dbReference>
<evidence type="ECO:0000313" key="8">
    <source>
        <dbReference type="EMBL" id="CAH1968758.1"/>
    </source>
</evidence>
<protein>
    <recommendedName>
        <fullName evidence="7">MoaB/Mog domain-containing protein</fullName>
    </recommendedName>
</protein>
<dbReference type="Gene3D" id="3.40.980.10">
    <property type="entry name" value="MoaB/Mog-like domain"/>
    <property type="match status" value="2"/>
</dbReference>
<dbReference type="CDD" id="cd00886">
    <property type="entry name" value="MogA_MoaB"/>
    <property type="match status" value="1"/>
</dbReference>
<dbReference type="AlphaFoldDB" id="A0A9P0K9N9"/>
<dbReference type="Gene3D" id="3.90.105.10">
    <property type="entry name" value="Molybdopterin biosynthesis moea protein, domain 2"/>
    <property type="match status" value="1"/>
</dbReference>
<accession>A0A9P0K9N9</accession>
<dbReference type="PROSITE" id="PS01079">
    <property type="entry name" value="MOCF_BIOSYNTHESIS_2"/>
    <property type="match status" value="1"/>
</dbReference>
<comment type="cofactor">
    <cofactor evidence="5">
        <name>Mg(2+)</name>
        <dbReference type="ChEBI" id="CHEBI:18420"/>
    </cofactor>
</comment>
<gene>
    <name evidence="8" type="ORF">ACAOBT_LOCUS8050</name>
</gene>
<dbReference type="GO" id="GO:0072579">
    <property type="term" value="P:glycine receptor clustering"/>
    <property type="evidence" value="ECO:0007669"/>
    <property type="project" value="TreeGrafter"/>
</dbReference>
<keyword evidence="5" id="KW-0460">Magnesium</keyword>
<comment type="similarity">
    <text evidence="2">In the N-terminal section; belongs to the MoaB/Mog family.</text>
</comment>
<comment type="catalytic activity">
    <reaction evidence="5">
        <text>adenylyl-molybdopterin + molybdate = Mo-molybdopterin + AMP + H(+)</text>
        <dbReference type="Rhea" id="RHEA:35047"/>
        <dbReference type="ChEBI" id="CHEBI:15378"/>
        <dbReference type="ChEBI" id="CHEBI:36264"/>
        <dbReference type="ChEBI" id="CHEBI:62727"/>
        <dbReference type="ChEBI" id="CHEBI:71302"/>
        <dbReference type="ChEBI" id="CHEBI:456215"/>
    </reaction>
</comment>
<proteinExistence type="inferred from homology"/>
<dbReference type="PANTHER" id="PTHR10192">
    <property type="entry name" value="MOLYBDOPTERIN BIOSYNTHESIS PROTEIN"/>
    <property type="match status" value="1"/>
</dbReference>
<feature type="domain" description="MoaB/Mog" evidence="7">
    <location>
        <begin position="385"/>
        <end position="528"/>
    </location>
</feature>
<feature type="compositionally biased region" description="Polar residues" evidence="6">
    <location>
        <begin position="628"/>
        <end position="644"/>
    </location>
</feature>
<dbReference type="GO" id="GO:0006777">
    <property type="term" value="P:Mo-molybdopterin cofactor biosynthetic process"/>
    <property type="evidence" value="ECO:0007669"/>
    <property type="project" value="UniProtKB-UniRule"/>
</dbReference>
<dbReference type="SUPFAM" id="SSF63867">
    <property type="entry name" value="MoeA C-terminal domain-like"/>
    <property type="match status" value="1"/>
</dbReference>
<dbReference type="PANTHER" id="PTHR10192:SF5">
    <property type="entry name" value="GEPHYRIN"/>
    <property type="match status" value="1"/>
</dbReference>
<dbReference type="Gene3D" id="2.40.340.10">
    <property type="entry name" value="MoeA, C-terminal, domain IV"/>
    <property type="match status" value="1"/>
</dbReference>
<dbReference type="InterPro" id="IPR038987">
    <property type="entry name" value="MoeA-like"/>
</dbReference>
<dbReference type="SUPFAM" id="SSF63882">
    <property type="entry name" value="MoeA N-terminal region -like"/>
    <property type="match status" value="1"/>
</dbReference>
<keyword evidence="9" id="KW-1185">Reference proteome</keyword>
<dbReference type="CDD" id="cd00887">
    <property type="entry name" value="MoeA"/>
    <property type="match status" value="1"/>
</dbReference>
<evidence type="ECO:0000256" key="2">
    <source>
        <dbReference type="ARBA" id="ARBA00007589"/>
    </source>
</evidence>
<dbReference type="EMBL" id="CAKOFQ010006756">
    <property type="protein sequence ID" value="CAH1968758.1"/>
    <property type="molecule type" value="Genomic_DNA"/>
</dbReference>
<dbReference type="InterPro" id="IPR005110">
    <property type="entry name" value="MoeA_linker/N"/>
</dbReference>
<dbReference type="GO" id="GO:0007529">
    <property type="term" value="P:establishment of synaptic specificity at neuromuscular junction"/>
    <property type="evidence" value="ECO:0007669"/>
    <property type="project" value="TreeGrafter"/>
</dbReference>
<evidence type="ECO:0000256" key="4">
    <source>
        <dbReference type="ARBA" id="ARBA00023150"/>
    </source>
</evidence>
<dbReference type="GO" id="GO:0099634">
    <property type="term" value="C:postsynaptic specialization membrane"/>
    <property type="evidence" value="ECO:0007669"/>
    <property type="project" value="GOC"/>
</dbReference>
<dbReference type="GO" id="GO:0005524">
    <property type="term" value="F:ATP binding"/>
    <property type="evidence" value="ECO:0007669"/>
    <property type="project" value="UniProtKB-UniRule"/>
</dbReference>
<evidence type="ECO:0000256" key="3">
    <source>
        <dbReference type="ARBA" id="ARBA00008339"/>
    </source>
</evidence>
<evidence type="ECO:0000256" key="6">
    <source>
        <dbReference type="SAM" id="MobiDB-lite"/>
    </source>
</evidence>
<dbReference type="Pfam" id="PF03454">
    <property type="entry name" value="MoeA_C"/>
    <property type="match status" value="1"/>
</dbReference>
<keyword evidence="5" id="KW-0479">Metal-binding</keyword>
<dbReference type="GO" id="GO:0046872">
    <property type="term" value="F:metal ion binding"/>
    <property type="evidence" value="ECO:0007669"/>
    <property type="project" value="UniProtKB-UniRule"/>
</dbReference>
<evidence type="ECO:0000256" key="1">
    <source>
        <dbReference type="ARBA" id="ARBA00005046"/>
    </source>
</evidence>
<dbReference type="FunFam" id="3.40.980.10:FF:000001">
    <property type="entry name" value="Molybdopterin molybdenumtransferase"/>
    <property type="match status" value="1"/>
</dbReference>
<organism evidence="8 9">
    <name type="scientific">Acanthoscelides obtectus</name>
    <name type="common">Bean weevil</name>
    <name type="synonym">Bruchus obtectus</name>
    <dbReference type="NCBI Taxonomy" id="200917"/>
    <lineage>
        <taxon>Eukaryota</taxon>
        <taxon>Metazoa</taxon>
        <taxon>Ecdysozoa</taxon>
        <taxon>Arthropoda</taxon>
        <taxon>Hexapoda</taxon>
        <taxon>Insecta</taxon>
        <taxon>Pterygota</taxon>
        <taxon>Neoptera</taxon>
        <taxon>Endopterygota</taxon>
        <taxon>Coleoptera</taxon>
        <taxon>Polyphaga</taxon>
        <taxon>Cucujiformia</taxon>
        <taxon>Chrysomeloidea</taxon>
        <taxon>Chrysomelidae</taxon>
        <taxon>Bruchinae</taxon>
        <taxon>Bruchini</taxon>
        <taxon>Acanthoscelides</taxon>
    </lineage>
</organism>
<dbReference type="FunFam" id="2.170.190.11:FF:000001">
    <property type="entry name" value="Molybdopterin molybdenumtransferase"/>
    <property type="match status" value="1"/>
</dbReference>
<dbReference type="GO" id="GO:0097112">
    <property type="term" value="P:gamma-aminobutyric acid receptor clustering"/>
    <property type="evidence" value="ECO:0007669"/>
    <property type="project" value="TreeGrafter"/>
</dbReference>
<feature type="domain" description="MoaB/Mog" evidence="7">
    <location>
        <begin position="10"/>
        <end position="154"/>
    </location>
</feature>
<reference evidence="8" key="1">
    <citation type="submission" date="2022-03" db="EMBL/GenBank/DDBJ databases">
        <authorList>
            <person name="Sayadi A."/>
        </authorList>
    </citation>
    <scope>NUCLEOTIDE SEQUENCE</scope>
</reference>
<comment type="similarity">
    <text evidence="3">In the C-terminal section; belongs to the MoeA family.</text>
</comment>
<keyword evidence="5" id="KW-0500">Molybdenum</keyword>
<evidence type="ECO:0000256" key="5">
    <source>
        <dbReference type="RuleBase" id="RU365090"/>
    </source>
</evidence>
<dbReference type="InterPro" id="IPR036425">
    <property type="entry name" value="MoaB/Mog-like_dom_sf"/>
</dbReference>
<dbReference type="PROSITE" id="PS01078">
    <property type="entry name" value="MOCF_BIOSYNTHESIS_1"/>
    <property type="match status" value="1"/>
</dbReference>
<dbReference type="SUPFAM" id="SSF53218">
    <property type="entry name" value="Molybdenum cofactor biosynthesis proteins"/>
    <property type="match status" value="2"/>
</dbReference>
<comment type="caution">
    <text evidence="8">The sequence shown here is derived from an EMBL/GenBank/DDBJ whole genome shotgun (WGS) entry which is preliminary data.</text>
</comment>